<sequence>MGMKVADIGVRITNYFVDFDRIVDEHELNNWVGRGGRQLMKTRCKLLVKNLFLFVLRVDFERLVAVTHQQAKHNGVALYALVVTRAKSQQHYHTMQYELKSGNALTTKPAVQNK</sequence>
<gene>
    <name evidence="1" type="ORF">F443_22725</name>
</gene>
<name>V9DVV7_PHYNI</name>
<keyword evidence="2" id="KW-1185">Reference proteome</keyword>
<accession>V9DVV7</accession>
<protein>
    <submittedName>
        <fullName evidence="1">Uncharacterized protein</fullName>
    </submittedName>
</protein>
<reference evidence="1 2" key="1">
    <citation type="submission" date="2013-11" db="EMBL/GenBank/DDBJ databases">
        <title>The Genome Sequence of Phytophthora parasitica P1569.</title>
        <authorList>
            <consortium name="The Broad Institute Genomics Platform"/>
            <person name="Russ C."/>
            <person name="Tyler B."/>
            <person name="Panabieres F."/>
            <person name="Shan W."/>
            <person name="Tripathy S."/>
            <person name="Grunwald N."/>
            <person name="Machado M."/>
            <person name="Johnson C.S."/>
            <person name="Arredondo F."/>
            <person name="Hong C."/>
            <person name="Coffey M."/>
            <person name="Young S.K."/>
            <person name="Zeng Q."/>
            <person name="Gargeya S."/>
            <person name="Fitzgerald M."/>
            <person name="Abouelleil A."/>
            <person name="Alvarado L."/>
            <person name="Chapman S.B."/>
            <person name="Gainer-Dewar J."/>
            <person name="Goldberg J."/>
            <person name="Griggs A."/>
            <person name="Gujja S."/>
            <person name="Hansen M."/>
            <person name="Howarth C."/>
            <person name="Imamovic A."/>
            <person name="Ireland A."/>
            <person name="Larimer J."/>
            <person name="McCowan C."/>
            <person name="Murphy C."/>
            <person name="Pearson M."/>
            <person name="Poon T.W."/>
            <person name="Priest M."/>
            <person name="Roberts A."/>
            <person name="Saif S."/>
            <person name="Shea T."/>
            <person name="Sykes S."/>
            <person name="Wortman J."/>
            <person name="Nusbaum C."/>
            <person name="Birren B."/>
        </authorList>
    </citation>
    <scope>NUCLEOTIDE SEQUENCE [LARGE SCALE GENOMIC DNA]</scope>
    <source>
        <strain evidence="1 2">P1569</strain>
    </source>
</reference>
<proteinExistence type="predicted"/>
<comment type="caution">
    <text evidence="1">The sequence shown here is derived from an EMBL/GenBank/DDBJ whole genome shotgun (WGS) entry which is preliminary data.</text>
</comment>
<organism evidence="1 2">
    <name type="scientific">Phytophthora nicotianae P1569</name>
    <dbReference type="NCBI Taxonomy" id="1317065"/>
    <lineage>
        <taxon>Eukaryota</taxon>
        <taxon>Sar</taxon>
        <taxon>Stramenopiles</taxon>
        <taxon>Oomycota</taxon>
        <taxon>Peronosporomycetes</taxon>
        <taxon>Peronosporales</taxon>
        <taxon>Peronosporaceae</taxon>
        <taxon>Phytophthora</taxon>
    </lineage>
</organism>
<dbReference type="AlphaFoldDB" id="V9DVV7"/>
<dbReference type="Proteomes" id="UP000018721">
    <property type="component" value="Unassembled WGS sequence"/>
</dbReference>
<evidence type="ECO:0000313" key="2">
    <source>
        <dbReference type="Proteomes" id="UP000018721"/>
    </source>
</evidence>
<dbReference type="HOGENOM" id="CLU_2125994_0_0_1"/>
<evidence type="ECO:0000313" key="1">
    <source>
        <dbReference type="EMBL" id="ETI30152.1"/>
    </source>
</evidence>
<dbReference type="EMBL" id="ANIZ01004385">
    <property type="protein sequence ID" value="ETI30152.1"/>
    <property type="molecule type" value="Genomic_DNA"/>
</dbReference>
<dbReference type="OrthoDB" id="163621at2759"/>